<keyword evidence="1" id="KW-0812">Transmembrane</keyword>
<sequence>MESRPGRWLKSKATLGGSTIINFGGGSMPFKFDVNTFVGHPLLTSLLVADIGILMFMPLVRPPVVLNMLFVGGLIYLSMYFGAKLVSRE</sequence>
<evidence type="ECO:0000256" key="1">
    <source>
        <dbReference type="SAM" id="Phobius"/>
    </source>
</evidence>
<keyword evidence="1" id="KW-1133">Transmembrane helix</keyword>
<evidence type="ECO:0000313" key="3">
    <source>
        <dbReference type="Proteomes" id="UP000006821"/>
    </source>
</evidence>
<dbReference type="KEGG" id="mca:MCA2103"/>
<proteinExistence type="predicted"/>
<dbReference type="Proteomes" id="UP000006821">
    <property type="component" value="Chromosome"/>
</dbReference>
<gene>
    <name evidence="2" type="ordered locus">MCA2103</name>
</gene>
<accession>Q606B5</accession>
<dbReference type="AlphaFoldDB" id="Q606B5"/>
<reference evidence="2 3" key="1">
    <citation type="journal article" date="2004" name="PLoS Biol.">
        <title>Genomic insights into methanotrophy: the complete genome sequence of Methylococcus capsulatus (Bath).</title>
        <authorList>
            <person name="Ward N.L."/>
            <person name="Larsen O."/>
            <person name="Sakwa J."/>
            <person name="Bruseth L."/>
            <person name="Khouri H.M."/>
            <person name="Durkin A.S."/>
            <person name="Dimitrov G."/>
            <person name="Jiang L."/>
            <person name="Scanlan D."/>
            <person name="Kang K.H."/>
            <person name="Lewis M.R."/>
            <person name="Nelson K.E."/>
            <person name="Methe B.A."/>
            <person name="Wu M."/>
            <person name="Heidelberg J.F."/>
            <person name="Paulsen I.T."/>
            <person name="Fouts D.E."/>
            <person name="Ravel J."/>
            <person name="Tettelin H."/>
            <person name="Ren Q."/>
            <person name="Read T.D."/>
            <person name="DeBoy R.T."/>
            <person name="Seshadri R."/>
            <person name="Salzberg S.L."/>
            <person name="Jensen H.B."/>
            <person name="Birkeland N.K."/>
            <person name="Nelson W.C."/>
            <person name="Dodson R.J."/>
            <person name="Grindhaug S.H."/>
            <person name="Holt I.E."/>
            <person name="Eidhammer I."/>
            <person name="Jonasen I."/>
            <person name="Vanaken S."/>
            <person name="Utterback T.R."/>
            <person name="Feldblyum T.V."/>
            <person name="Fraser C.M."/>
            <person name="Lillehaug J.R."/>
            <person name="Eisen J.A."/>
        </authorList>
    </citation>
    <scope>NUCLEOTIDE SEQUENCE [LARGE SCALE GENOMIC DNA]</scope>
    <source>
        <strain evidence="3">ATCC 33009 / NCIMB 11132 / Bath</strain>
    </source>
</reference>
<dbReference type="HOGENOM" id="CLU_2451167_0_0_6"/>
<dbReference type="EMBL" id="AE017282">
    <property type="protein sequence ID" value="AAU91897.1"/>
    <property type="molecule type" value="Genomic_DNA"/>
</dbReference>
<organism evidence="2 3">
    <name type="scientific">Methylococcus capsulatus (strain ATCC 33009 / NCIMB 11132 / Bath)</name>
    <dbReference type="NCBI Taxonomy" id="243233"/>
    <lineage>
        <taxon>Bacteria</taxon>
        <taxon>Pseudomonadati</taxon>
        <taxon>Pseudomonadota</taxon>
        <taxon>Gammaproteobacteria</taxon>
        <taxon>Methylococcales</taxon>
        <taxon>Methylococcaceae</taxon>
        <taxon>Methylococcus</taxon>
    </lineage>
</organism>
<keyword evidence="1" id="KW-0472">Membrane</keyword>
<evidence type="ECO:0000313" key="2">
    <source>
        <dbReference type="EMBL" id="AAU91897.1"/>
    </source>
</evidence>
<protein>
    <submittedName>
        <fullName evidence="2">Uncharacterized protein</fullName>
    </submittedName>
</protein>
<feature type="transmembrane region" description="Helical" evidence="1">
    <location>
        <begin position="64"/>
        <end position="83"/>
    </location>
</feature>
<name>Q606B5_METCA</name>
<feature type="transmembrane region" description="Helical" evidence="1">
    <location>
        <begin position="37"/>
        <end position="57"/>
    </location>
</feature>